<evidence type="ECO:0000313" key="5">
    <source>
        <dbReference type="Proteomes" id="UP000604046"/>
    </source>
</evidence>
<dbReference type="PROSITE" id="PS00018">
    <property type="entry name" value="EF_HAND_1"/>
    <property type="match status" value="2"/>
</dbReference>
<dbReference type="Pfam" id="PF13499">
    <property type="entry name" value="EF-hand_7"/>
    <property type="match status" value="1"/>
</dbReference>
<keyword evidence="5" id="KW-1185">Reference proteome</keyword>
<comment type="caution">
    <text evidence="4">The sequence shown here is derived from an EMBL/GenBank/DDBJ whole genome shotgun (WGS) entry which is preliminary data.</text>
</comment>
<dbReference type="SUPFAM" id="SSF55797">
    <property type="entry name" value="PR-1-like"/>
    <property type="match status" value="1"/>
</dbReference>
<dbReference type="InterPro" id="IPR018247">
    <property type="entry name" value="EF_Hand_1_Ca_BS"/>
</dbReference>
<dbReference type="InterPro" id="IPR002048">
    <property type="entry name" value="EF_hand_dom"/>
</dbReference>
<dbReference type="SUPFAM" id="SSF47473">
    <property type="entry name" value="EF-hand"/>
    <property type="match status" value="1"/>
</dbReference>
<dbReference type="PROSITE" id="PS50222">
    <property type="entry name" value="EF_HAND_2"/>
    <property type="match status" value="2"/>
</dbReference>
<organism evidence="4 5">
    <name type="scientific">Symbiodinium natans</name>
    <dbReference type="NCBI Taxonomy" id="878477"/>
    <lineage>
        <taxon>Eukaryota</taxon>
        <taxon>Sar</taxon>
        <taxon>Alveolata</taxon>
        <taxon>Dinophyceae</taxon>
        <taxon>Suessiales</taxon>
        <taxon>Symbiodiniaceae</taxon>
        <taxon>Symbiodinium</taxon>
    </lineage>
</organism>
<feature type="domain" description="EF-hand" evidence="3">
    <location>
        <begin position="89"/>
        <end position="124"/>
    </location>
</feature>
<dbReference type="OrthoDB" id="10263155at2759"/>
<dbReference type="Pfam" id="PF00188">
    <property type="entry name" value="CAP"/>
    <property type="match status" value="1"/>
</dbReference>
<dbReference type="InterPro" id="IPR035940">
    <property type="entry name" value="CAP_sf"/>
</dbReference>
<dbReference type="Gene3D" id="3.40.33.10">
    <property type="entry name" value="CAP"/>
    <property type="match status" value="1"/>
</dbReference>
<dbReference type="InterPro" id="IPR001283">
    <property type="entry name" value="CRISP-related"/>
</dbReference>
<dbReference type="GO" id="GO:0005509">
    <property type="term" value="F:calcium ion binding"/>
    <property type="evidence" value="ECO:0007669"/>
    <property type="project" value="InterPro"/>
</dbReference>
<dbReference type="GO" id="GO:0005576">
    <property type="term" value="C:extracellular region"/>
    <property type="evidence" value="ECO:0007669"/>
    <property type="project" value="InterPro"/>
</dbReference>
<dbReference type="PROSITE" id="PS01009">
    <property type="entry name" value="CRISP_1"/>
    <property type="match status" value="1"/>
</dbReference>
<dbReference type="Gene3D" id="1.10.238.10">
    <property type="entry name" value="EF-hand"/>
    <property type="match status" value="1"/>
</dbReference>
<dbReference type="SMART" id="SM00054">
    <property type="entry name" value="EFh"/>
    <property type="match status" value="2"/>
</dbReference>
<evidence type="ECO:0000313" key="4">
    <source>
        <dbReference type="EMBL" id="CAE7516461.1"/>
    </source>
</evidence>
<sequence length="433" mass="47350">MAELVIYGRDSCGLCTKFKKDCEKEDLKYRWSSIEVAANKAEMSRKLRACSWFKGGTFGLPLVDMYGDMQSRPTVESVLAAKKALPSDSEVAKIKKQFKELDVDKDGTLSFEEMKKMLTTLSPKLSEVQLQKLFCAADVDQNGKVEMEEFIDFVLNGKQVVAKISQEPPQGTPSADGVRADWKKDVLAAHNDFRAEHGAEALTWSDECYLLAKKQANACQERSCMYHGSLDGPSGRHGQNIYWCSMPGKDAQPMVEAWYQELIKPGYDFEKATFTPGTGHFTQVVWKGTTQVGMALSEDGRFCVANYFPAGNMMGAFKKNVLPRGSPYAPKEEAPKPRAKAAPKPKAEAAGGGGDAAPAAGPTKVTAKAMTPELLATLTDCPFPYKEKIEQAFEKAGVEVSVARSEEGIRKTIEVTIKDGGCTSRMRGTWGGG</sequence>
<gene>
    <name evidence="4" type="primary">Glipr2</name>
    <name evidence="4" type="ORF">SNAT2548_LOCUS28910</name>
</gene>
<dbReference type="InterPro" id="IPR034113">
    <property type="entry name" value="SCP_GAPR1-like"/>
</dbReference>
<accession>A0A812T9A9</accession>
<protein>
    <submittedName>
        <fullName evidence="4">Glipr2 protein</fullName>
    </submittedName>
</protein>
<dbReference type="PANTHER" id="PTHR10334">
    <property type="entry name" value="CYSTEINE-RICH SECRETORY PROTEIN-RELATED"/>
    <property type="match status" value="1"/>
</dbReference>
<evidence type="ECO:0000256" key="1">
    <source>
        <dbReference type="ARBA" id="ARBA00022837"/>
    </source>
</evidence>
<evidence type="ECO:0000256" key="2">
    <source>
        <dbReference type="SAM" id="MobiDB-lite"/>
    </source>
</evidence>
<keyword evidence="1" id="KW-0106">Calcium</keyword>
<dbReference type="SMART" id="SM00198">
    <property type="entry name" value="SCP"/>
    <property type="match status" value="1"/>
</dbReference>
<feature type="domain" description="EF-hand" evidence="3">
    <location>
        <begin position="125"/>
        <end position="160"/>
    </location>
</feature>
<dbReference type="Proteomes" id="UP000604046">
    <property type="component" value="Unassembled WGS sequence"/>
</dbReference>
<reference evidence="4" key="1">
    <citation type="submission" date="2021-02" db="EMBL/GenBank/DDBJ databases">
        <authorList>
            <person name="Dougan E. K."/>
            <person name="Rhodes N."/>
            <person name="Thang M."/>
            <person name="Chan C."/>
        </authorList>
    </citation>
    <scope>NUCLEOTIDE SEQUENCE</scope>
</reference>
<evidence type="ECO:0000259" key="3">
    <source>
        <dbReference type="PROSITE" id="PS50222"/>
    </source>
</evidence>
<dbReference type="PRINTS" id="PR00837">
    <property type="entry name" value="V5TPXLIKE"/>
</dbReference>
<dbReference type="InterPro" id="IPR014044">
    <property type="entry name" value="CAP_dom"/>
</dbReference>
<name>A0A812T9A9_9DINO</name>
<feature type="region of interest" description="Disordered" evidence="2">
    <location>
        <begin position="327"/>
        <end position="360"/>
    </location>
</feature>
<proteinExistence type="predicted"/>
<dbReference type="CDD" id="cd00051">
    <property type="entry name" value="EFh"/>
    <property type="match status" value="1"/>
</dbReference>
<dbReference type="CDD" id="cd05382">
    <property type="entry name" value="CAP_GAPR1-like"/>
    <property type="match status" value="1"/>
</dbReference>
<dbReference type="AlphaFoldDB" id="A0A812T9A9"/>
<dbReference type="InterPro" id="IPR018244">
    <property type="entry name" value="Allrgn_V5/Tpx1_CS"/>
</dbReference>
<dbReference type="EMBL" id="CAJNDS010002536">
    <property type="protein sequence ID" value="CAE7516461.1"/>
    <property type="molecule type" value="Genomic_DNA"/>
</dbReference>
<dbReference type="InterPro" id="IPR011992">
    <property type="entry name" value="EF-hand-dom_pair"/>
</dbReference>